<dbReference type="PANTHER" id="PTHR43346">
    <property type="entry name" value="LIGAND BINDING DOMAIN PROTEIN, PUTATIVE (AFU_ORTHOLOGUE AFUA_6G14370)-RELATED"/>
    <property type="match status" value="1"/>
</dbReference>
<dbReference type="AlphaFoldDB" id="A0A1L9U651"/>
<dbReference type="GeneID" id="93571296"/>
<dbReference type="InterPro" id="IPR014710">
    <property type="entry name" value="RmlC-like_jellyroll"/>
</dbReference>
<evidence type="ECO:0000256" key="1">
    <source>
        <dbReference type="SAM" id="SignalP"/>
    </source>
</evidence>
<evidence type="ECO:0008006" key="4">
    <source>
        <dbReference type="Google" id="ProtNLM"/>
    </source>
</evidence>
<keyword evidence="3" id="KW-1185">Reference proteome</keyword>
<dbReference type="Proteomes" id="UP000184499">
    <property type="component" value="Unassembled WGS sequence"/>
</dbReference>
<proteinExistence type="predicted"/>
<dbReference type="CDD" id="cd02215">
    <property type="entry name" value="cupin_QDO_N_C"/>
    <property type="match status" value="1"/>
</dbReference>
<dbReference type="VEuPathDB" id="FungiDB:ASPBRDRAFT_136586"/>
<dbReference type="InterPro" id="IPR011051">
    <property type="entry name" value="RmlC_Cupin_sf"/>
</dbReference>
<evidence type="ECO:0000313" key="3">
    <source>
        <dbReference type="Proteomes" id="UP000184499"/>
    </source>
</evidence>
<dbReference type="OrthoDB" id="5370773at2759"/>
<protein>
    <recommendedName>
        <fullName evidence="4">Cupin 2 conserved barrel domain-containing protein</fullName>
    </recommendedName>
</protein>
<dbReference type="PANTHER" id="PTHR43346:SF1">
    <property type="entry name" value="QUERCETIN 2,3-DIOXYGENASE-RELATED"/>
    <property type="match status" value="1"/>
</dbReference>
<dbReference type="EMBL" id="KV878695">
    <property type="protein sequence ID" value="OJJ67160.1"/>
    <property type="molecule type" value="Genomic_DNA"/>
</dbReference>
<dbReference type="SUPFAM" id="SSF51182">
    <property type="entry name" value="RmlC-like cupins"/>
    <property type="match status" value="1"/>
</dbReference>
<reference evidence="3" key="1">
    <citation type="journal article" date="2017" name="Genome Biol.">
        <title>Comparative genomics reveals high biological diversity and specific adaptations in the industrially and medically important fungal genus Aspergillus.</title>
        <authorList>
            <person name="de Vries R.P."/>
            <person name="Riley R."/>
            <person name="Wiebenga A."/>
            <person name="Aguilar-Osorio G."/>
            <person name="Amillis S."/>
            <person name="Uchima C.A."/>
            <person name="Anderluh G."/>
            <person name="Asadollahi M."/>
            <person name="Askin M."/>
            <person name="Barry K."/>
            <person name="Battaglia E."/>
            <person name="Bayram O."/>
            <person name="Benocci T."/>
            <person name="Braus-Stromeyer S.A."/>
            <person name="Caldana C."/>
            <person name="Canovas D."/>
            <person name="Cerqueira G.C."/>
            <person name="Chen F."/>
            <person name="Chen W."/>
            <person name="Choi C."/>
            <person name="Clum A."/>
            <person name="Dos Santos R.A."/>
            <person name="Damasio A.R."/>
            <person name="Diallinas G."/>
            <person name="Emri T."/>
            <person name="Fekete E."/>
            <person name="Flipphi M."/>
            <person name="Freyberg S."/>
            <person name="Gallo A."/>
            <person name="Gournas C."/>
            <person name="Habgood R."/>
            <person name="Hainaut M."/>
            <person name="Harispe M.L."/>
            <person name="Henrissat B."/>
            <person name="Hilden K.S."/>
            <person name="Hope R."/>
            <person name="Hossain A."/>
            <person name="Karabika E."/>
            <person name="Karaffa L."/>
            <person name="Karanyi Z."/>
            <person name="Krasevec N."/>
            <person name="Kuo A."/>
            <person name="Kusch H."/>
            <person name="LaButti K."/>
            <person name="Lagendijk E.L."/>
            <person name="Lapidus A."/>
            <person name="Levasseur A."/>
            <person name="Lindquist E."/>
            <person name="Lipzen A."/>
            <person name="Logrieco A.F."/>
            <person name="MacCabe A."/>
            <person name="Maekelae M.R."/>
            <person name="Malavazi I."/>
            <person name="Melin P."/>
            <person name="Meyer V."/>
            <person name="Mielnichuk N."/>
            <person name="Miskei M."/>
            <person name="Molnar A.P."/>
            <person name="Mule G."/>
            <person name="Ngan C.Y."/>
            <person name="Orejas M."/>
            <person name="Orosz E."/>
            <person name="Ouedraogo J.P."/>
            <person name="Overkamp K.M."/>
            <person name="Park H.-S."/>
            <person name="Perrone G."/>
            <person name="Piumi F."/>
            <person name="Punt P.J."/>
            <person name="Ram A.F."/>
            <person name="Ramon A."/>
            <person name="Rauscher S."/>
            <person name="Record E."/>
            <person name="Riano-Pachon D.M."/>
            <person name="Robert V."/>
            <person name="Roehrig J."/>
            <person name="Ruller R."/>
            <person name="Salamov A."/>
            <person name="Salih N.S."/>
            <person name="Samson R.A."/>
            <person name="Sandor E."/>
            <person name="Sanguinetti M."/>
            <person name="Schuetze T."/>
            <person name="Sepcic K."/>
            <person name="Shelest E."/>
            <person name="Sherlock G."/>
            <person name="Sophianopoulou V."/>
            <person name="Squina F.M."/>
            <person name="Sun H."/>
            <person name="Susca A."/>
            <person name="Todd R.B."/>
            <person name="Tsang A."/>
            <person name="Unkles S.E."/>
            <person name="van de Wiele N."/>
            <person name="van Rossen-Uffink D."/>
            <person name="Oliveira J.V."/>
            <person name="Vesth T.C."/>
            <person name="Visser J."/>
            <person name="Yu J.-H."/>
            <person name="Zhou M."/>
            <person name="Andersen M.R."/>
            <person name="Archer D.B."/>
            <person name="Baker S.E."/>
            <person name="Benoit I."/>
            <person name="Brakhage A.A."/>
            <person name="Braus G.H."/>
            <person name="Fischer R."/>
            <person name="Frisvad J.C."/>
            <person name="Goldman G.H."/>
            <person name="Houbraken J."/>
            <person name="Oakley B."/>
            <person name="Pocsi I."/>
            <person name="Scazzocchio C."/>
            <person name="Seiboth B."/>
            <person name="vanKuyk P.A."/>
            <person name="Wortman J."/>
            <person name="Dyer P.S."/>
            <person name="Grigoriev I.V."/>
        </authorList>
    </citation>
    <scope>NUCLEOTIDE SEQUENCE [LARGE SCALE GENOMIC DNA]</scope>
    <source>
        <strain evidence="3">CBS 101740 / IMI 381727 / IBT 21946</strain>
    </source>
</reference>
<dbReference type="CDD" id="cd20281">
    <property type="entry name" value="cupin_QDO_C"/>
    <property type="match status" value="1"/>
</dbReference>
<accession>A0A1L9U651</accession>
<name>A0A1L9U651_ASPBC</name>
<organism evidence="2 3">
    <name type="scientific">Aspergillus brasiliensis (strain CBS 101740 / IMI 381727 / IBT 21946)</name>
    <dbReference type="NCBI Taxonomy" id="767769"/>
    <lineage>
        <taxon>Eukaryota</taxon>
        <taxon>Fungi</taxon>
        <taxon>Dikarya</taxon>
        <taxon>Ascomycota</taxon>
        <taxon>Pezizomycotina</taxon>
        <taxon>Eurotiomycetes</taxon>
        <taxon>Eurotiomycetidae</taxon>
        <taxon>Eurotiales</taxon>
        <taxon>Aspergillaceae</taxon>
        <taxon>Aspergillus</taxon>
        <taxon>Aspergillus subgen. Circumdati</taxon>
    </lineage>
</organism>
<feature type="chain" id="PRO_5012137659" description="Cupin 2 conserved barrel domain-containing protein" evidence="1">
    <location>
        <begin position="23"/>
        <end position="386"/>
    </location>
</feature>
<gene>
    <name evidence="2" type="ORF">ASPBRDRAFT_136586</name>
</gene>
<keyword evidence="1" id="KW-0732">Signal</keyword>
<dbReference type="RefSeq" id="XP_067474409.1">
    <property type="nucleotide sequence ID" value="XM_067618808.1"/>
</dbReference>
<sequence length="386" mass="42396">MHLFKPLTTLGALLSLGSLTSSQNTSVPPANTSGVLPASLYVDNAPSYLRPYVIRQYATAQSTILRGEIFRFHITGASSGGAFTLSIVSAPQNTILNVLPHIHERHFENFYNYKGRFQLWAQGHDNMTQQTRVLTQGDFGAVVRNSTHTFQMMDPDTQMGGLIVPGGFERIFFAIGRNTSTSTHTPYDPSFAGETFSLASSNSSMNTEQTYDVYNQPSFNPRRDAINGTAPANTTWHDGPNQLVQFGQPYFVANGFGPKYINNETGYQIIQPLVGPTQSGDLNFTTSTITLSSVPPNITIPTWNIPDVVAFQVLEGNLWVQIANYDTAILSTGDVALIPGGIDFKYWTETYYTKIVSMNKGSNGVDQQLIARGGNYSSVMFPNTWP</sequence>
<dbReference type="Gene3D" id="2.60.120.10">
    <property type="entry name" value="Jelly Rolls"/>
    <property type="match status" value="2"/>
</dbReference>
<dbReference type="STRING" id="767769.A0A1L9U651"/>
<feature type="signal peptide" evidence="1">
    <location>
        <begin position="1"/>
        <end position="22"/>
    </location>
</feature>
<dbReference type="InterPro" id="IPR052538">
    <property type="entry name" value="Flavonoid_dioxygenase-like"/>
</dbReference>
<evidence type="ECO:0000313" key="2">
    <source>
        <dbReference type="EMBL" id="OJJ67160.1"/>
    </source>
</evidence>